<dbReference type="EMBL" id="JHEG02000058">
    <property type="protein sequence ID" value="KIE09239.1"/>
    <property type="molecule type" value="Genomic_DNA"/>
</dbReference>
<dbReference type="PANTHER" id="PTHR35400:SF1">
    <property type="entry name" value="SLR1083 PROTEIN"/>
    <property type="match status" value="1"/>
</dbReference>
<dbReference type="EMBL" id="JHEG04000001">
    <property type="protein sequence ID" value="KAF3885020.1"/>
    <property type="molecule type" value="Genomic_DNA"/>
</dbReference>
<dbReference type="GO" id="GO:0004519">
    <property type="term" value="F:endonuclease activity"/>
    <property type="evidence" value="ECO:0007669"/>
    <property type="project" value="UniProtKB-KW"/>
</dbReference>
<reference evidence="3" key="1">
    <citation type="journal article" date="2015" name="Genome Announc.">
        <title>Draft Genome Sequence of Tolypothrix boutellei Strain VB521301.</title>
        <authorList>
            <person name="Chandrababunaidu M.M."/>
            <person name="Singh D."/>
            <person name="Sen D."/>
            <person name="Bhan S."/>
            <person name="Das S."/>
            <person name="Gupta A."/>
            <person name="Adhikary S.P."/>
            <person name="Tripathy S."/>
        </authorList>
    </citation>
    <scope>NUCLEOTIDE SEQUENCE</scope>
    <source>
        <strain evidence="3">VB521301</strain>
    </source>
</reference>
<dbReference type="SUPFAM" id="SSF52980">
    <property type="entry name" value="Restriction endonuclease-like"/>
    <property type="match status" value="1"/>
</dbReference>
<evidence type="ECO:0000313" key="2">
    <source>
        <dbReference type="EMBL" id="KAF3885020.1"/>
    </source>
</evidence>
<dbReference type="OrthoDB" id="459822at2"/>
<dbReference type="Proteomes" id="UP000029738">
    <property type="component" value="Unassembled WGS sequence"/>
</dbReference>
<evidence type="ECO:0000259" key="1">
    <source>
        <dbReference type="Pfam" id="PF05685"/>
    </source>
</evidence>
<dbReference type="InterPro" id="IPR008538">
    <property type="entry name" value="Uma2"/>
</dbReference>
<gene>
    <name evidence="3" type="ORF">DA73_0233150</name>
    <name evidence="2" type="ORF">DA73_0400005760</name>
</gene>
<dbReference type="AlphaFoldDB" id="A0A0C1QUP7"/>
<reference evidence="2" key="2">
    <citation type="submission" date="2019-11" db="EMBL/GenBank/DDBJ databases">
        <title>Improved Assembly of Tolypothrix boutellei genome.</title>
        <authorList>
            <person name="Sarangi A.N."/>
            <person name="Mukherjee M."/>
            <person name="Ghosh S."/>
            <person name="Singh D."/>
            <person name="Das A."/>
            <person name="Kant S."/>
            <person name="Prusty A."/>
            <person name="Tripathy S."/>
        </authorList>
    </citation>
    <scope>NUCLEOTIDE SEQUENCE</scope>
    <source>
        <strain evidence="2">VB521301</strain>
    </source>
</reference>
<proteinExistence type="predicted"/>
<dbReference type="InterPro" id="IPR011335">
    <property type="entry name" value="Restrct_endonuc-II-like"/>
</dbReference>
<feature type="domain" description="Putative restriction endonuclease" evidence="1">
    <location>
        <begin position="21"/>
        <end position="190"/>
    </location>
</feature>
<sequence>MLNQAPVIDTVPTDTWVEAAWEDFLTFADDPTLARARFYYDDGYMRIEMSPLGPAYGRDNTIVSTVIILYATIKNIPVVGLTNTSFRKARVRESQPDIAFYIGTNLQLPPRNNAPVNLNELTPPTLVVEIAASSLEDDTERKQKLYQRLGVQEYWVVDVSAGKVIANSLSATQTTPIRESQVLPGLEIALVEEALVRSLTEDDGAITRWLLAKFN</sequence>
<protein>
    <submittedName>
        <fullName evidence="2">Uma2 family endonuclease</fullName>
    </submittedName>
</protein>
<keyword evidence="2" id="KW-0540">Nuclease</keyword>
<keyword evidence="2" id="KW-0378">Hydrolase</keyword>
<dbReference type="InterPro" id="IPR012296">
    <property type="entry name" value="Nuclease_put_TT1808"/>
</dbReference>
<dbReference type="PANTHER" id="PTHR35400">
    <property type="entry name" value="SLR1083 PROTEIN"/>
    <property type="match status" value="1"/>
</dbReference>
<dbReference type="Gene3D" id="3.90.1570.10">
    <property type="entry name" value="tt1808, chain A"/>
    <property type="match status" value="1"/>
</dbReference>
<name>A0A0C1QUP7_9CYAN</name>
<organism evidence="3">
    <name type="scientific">Tolypothrix bouteillei VB521301</name>
    <dbReference type="NCBI Taxonomy" id="1479485"/>
    <lineage>
        <taxon>Bacteria</taxon>
        <taxon>Bacillati</taxon>
        <taxon>Cyanobacteriota</taxon>
        <taxon>Cyanophyceae</taxon>
        <taxon>Nostocales</taxon>
        <taxon>Tolypothrichaceae</taxon>
        <taxon>Tolypothrix</taxon>
    </lineage>
</organism>
<comment type="caution">
    <text evidence="3">The sequence shown here is derived from an EMBL/GenBank/DDBJ whole genome shotgun (WGS) entry which is preliminary data.</text>
</comment>
<evidence type="ECO:0000313" key="4">
    <source>
        <dbReference type="Proteomes" id="UP000029738"/>
    </source>
</evidence>
<dbReference type="RefSeq" id="WP_038088847.1">
    <property type="nucleotide sequence ID" value="NZ_JHEG04000001.1"/>
</dbReference>
<evidence type="ECO:0000313" key="3">
    <source>
        <dbReference type="EMBL" id="KIE09239.1"/>
    </source>
</evidence>
<accession>A0A0C1QUP7</accession>
<dbReference type="CDD" id="cd06260">
    <property type="entry name" value="DUF820-like"/>
    <property type="match status" value="1"/>
</dbReference>
<dbReference type="Pfam" id="PF05685">
    <property type="entry name" value="Uma2"/>
    <property type="match status" value="1"/>
</dbReference>
<dbReference type="STRING" id="1479485.DA73_0233150"/>
<keyword evidence="2" id="KW-0255">Endonuclease</keyword>
<keyword evidence="4" id="KW-1185">Reference proteome</keyword>